<dbReference type="RefSeq" id="WP_111699220.1">
    <property type="nucleotide sequence ID" value="NZ_VYTZ01000009.1"/>
</dbReference>
<accession>A0A5J5JZT7</accession>
<dbReference type="PANTHER" id="PTHR30024">
    <property type="entry name" value="ALIPHATIC SULFONATES-BINDING PROTEIN-RELATED"/>
    <property type="match status" value="1"/>
</dbReference>
<dbReference type="PANTHER" id="PTHR30024:SF47">
    <property type="entry name" value="TAURINE-BINDING PERIPLASMIC PROTEIN"/>
    <property type="match status" value="1"/>
</dbReference>
<evidence type="ECO:0000259" key="4">
    <source>
        <dbReference type="SMART" id="SM00062"/>
    </source>
</evidence>
<comment type="caution">
    <text evidence="5">The sequence shown here is derived from an EMBL/GenBank/DDBJ whole genome shotgun (WGS) entry which is preliminary data.</text>
</comment>
<dbReference type="InterPro" id="IPR001638">
    <property type="entry name" value="Solute-binding_3/MltF_N"/>
</dbReference>
<evidence type="ECO:0000313" key="6">
    <source>
        <dbReference type="Proteomes" id="UP000327011"/>
    </source>
</evidence>
<dbReference type="Proteomes" id="UP000327011">
    <property type="component" value="Unassembled WGS sequence"/>
</dbReference>
<organism evidence="5 6">
    <name type="scientific">Microbispora cellulosiformans</name>
    <dbReference type="NCBI Taxonomy" id="2614688"/>
    <lineage>
        <taxon>Bacteria</taxon>
        <taxon>Bacillati</taxon>
        <taxon>Actinomycetota</taxon>
        <taxon>Actinomycetes</taxon>
        <taxon>Streptosporangiales</taxon>
        <taxon>Streptosporangiaceae</taxon>
        <taxon>Microbispora</taxon>
    </lineage>
</organism>
<dbReference type="SUPFAM" id="SSF53850">
    <property type="entry name" value="Periplasmic binding protein-like II"/>
    <property type="match status" value="1"/>
</dbReference>
<dbReference type="GO" id="GO:0042597">
    <property type="term" value="C:periplasmic space"/>
    <property type="evidence" value="ECO:0007669"/>
    <property type="project" value="UniProtKB-SubCell"/>
</dbReference>
<evidence type="ECO:0000256" key="3">
    <source>
        <dbReference type="ARBA" id="ARBA00022729"/>
    </source>
</evidence>
<gene>
    <name evidence="5" type="ORF">F5972_25480</name>
</gene>
<dbReference type="InterPro" id="IPR015168">
    <property type="entry name" value="SsuA/THI5"/>
</dbReference>
<keyword evidence="3" id="KW-0732">Signal</keyword>
<reference evidence="5 6" key="1">
    <citation type="submission" date="2019-09" db="EMBL/GenBank/DDBJ databases">
        <title>Screening of Novel Bioactive Compounds from Soil-Associated.</title>
        <authorList>
            <person name="Gong X."/>
        </authorList>
    </citation>
    <scope>NUCLEOTIDE SEQUENCE [LARGE SCALE GENOMIC DNA]</scope>
    <source>
        <strain evidence="5 6">Gxj-6</strain>
    </source>
</reference>
<dbReference type="Pfam" id="PF09084">
    <property type="entry name" value="NMT1"/>
    <property type="match status" value="1"/>
</dbReference>
<dbReference type="Gene3D" id="3.40.190.10">
    <property type="entry name" value="Periplasmic binding protein-like II"/>
    <property type="match status" value="2"/>
</dbReference>
<comment type="subcellular location">
    <subcellularLocation>
        <location evidence="1">Periplasm</location>
    </subcellularLocation>
</comment>
<dbReference type="SMART" id="SM00062">
    <property type="entry name" value="PBPb"/>
    <property type="match status" value="1"/>
</dbReference>
<keyword evidence="6" id="KW-1185">Reference proteome</keyword>
<proteinExistence type="inferred from homology"/>
<dbReference type="EMBL" id="VYTZ01000009">
    <property type="protein sequence ID" value="KAA9376065.1"/>
    <property type="molecule type" value="Genomic_DNA"/>
</dbReference>
<evidence type="ECO:0000256" key="2">
    <source>
        <dbReference type="ARBA" id="ARBA00010742"/>
    </source>
</evidence>
<comment type="similarity">
    <text evidence="2">Belongs to the bacterial solute-binding protein SsuA/TauA family.</text>
</comment>
<evidence type="ECO:0000313" key="5">
    <source>
        <dbReference type="EMBL" id="KAA9376065.1"/>
    </source>
</evidence>
<feature type="domain" description="Solute-binding protein family 3/N-terminal" evidence="4">
    <location>
        <begin position="64"/>
        <end position="301"/>
    </location>
</feature>
<protein>
    <submittedName>
        <fullName evidence="5">PhnD/SsuA/transferrin family substrate-binding protein</fullName>
    </submittedName>
</protein>
<evidence type="ECO:0000256" key="1">
    <source>
        <dbReference type="ARBA" id="ARBA00004418"/>
    </source>
</evidence>
<name>A0A5J5JZT7_9ACTN</name>
<sequence length="365" mass="37069">MISTPTPGGPGSAARPAGRASVRRLVFPVAVAALGALLAACGGPAASSETGQGSGQGSGQGVDTVRVGVIAGSPPGVYSAIENGFFAKERIKVELVTLSGGPALVAATEGGSIDIAWADIFAWTSAIQQGFKLTIINPANALKPGQPVNVIVAKPGSGITSAKDLAGRKLGVPAQALTTVQIKKWLEDQGLDPNGPKYTTVQDRTTSGGLVAQGTLDAAATSGAYVTAWQAQYGLTVAGAFDSGVPDGAATSGYGAKRAYAEAHPDLIKRFVRAVRQGVTAFQSVAPLEQNTLLVKYGGADVGKLESKYPGALQKASAATSGELRGPFDVAAENKWIEIGARYGALKQAIDLTPYLWPTATAANP</sequence>
<dbReference type="AlphaFoldDB" id="A0A5J5JZT7"/>